<evidence type="ECO:0000259" key="7">
    <source>
        <dbReference type="Pfam" id="PF00892"/>
    </source>
</evidence>
<feature type="transmembrane region" description="Helical" evidence="6">
    <location>
        <begin position="251"/>
        <end position="273"/>
    </location>
</feature>
<evidence type="ECO:0000256" key="2">
    <source>
        <dbReference type="ARBA" id="ARBA00022475"/>
    </source>
</evidence>
<feature type="transmembrane region" description="Helical" evidence="6">
    <location>
        <begin position="103"/>
        <end position="122"/>
    </location>
</feature>
<feature type="transmembrane region" description="Helical" evidence="6">
    <location>
        <begin position="192"/>
        <end position="208"/>
    </location>
</feature>
<sequence>MKHKPTDNNLLGFSLSLFTAILWGLLPVSLKLVLEVLDSTSITAARFLFSGFFVFLFLFVTKRLPKLKIEPKKIIVSILLVSLGLSANYIFYVKGLAHLTPEAAQVLIQIAPFIFMLLSCLIFKEKLTLYEILGACILFVGLILFFNDRIALLISGQAGENIGILFILCASLGWSIYALFQKGLLSHFSSQQIMLYVYLIGALIYFPFSEVSDLAKMNSLQIYALIFACANTLFGYGAFAEALQHWPAYKVAAVTALAPLFTFIGMIFAVEIWPTHFVSSDLNQYAYLGGILVIIGSLAASLGKLKKAAPPIKTAEVS</sequence>
<evidence type="ECO:0000256" key="4">
    <source>
        <dbReference type="ARBA" id="ARBA00022989"/>
    </source>
</evidence>
<proteinExistence type="predicted"/>
<dbReference type="RefSeq" id="WP_048688237.1">
    <property type="nucleotide sequence ID" value="NZ_KQ130482.1"/>
</dbReference>
<keyword evidence="5 6" id="KW-0472">Membrane</keyword>
<dbReference type="OrthoDB" id="8479066at2"/>
<evidence type="ECO:0000256" key="5">
    <source>
        <dbReference type="ARBA" id="ARBA00023136"/>
    </source>
</evidence>
<reference evidence="8 9" key="1">
    <citation type="submission" date="2015-04" db="EMBL/GenBank/DDBJ databases">
        <title>Draft Genome Sequence of the Novel Agar-Digesting Marine Bacterium Q1.</title>
        <authorList>
            <person name="Li Y."/>
            <person name="Li D."/>
            <person name="Chen G."/>
            <person name="Du Z."/>
        </authorList>
    </citation>
    <scope>NUCLEOTIDE SEQUENCE [LARGE SCALE GENOMIC DNA]</scope>
    <source>
        <strain evidence="8 9">Q1</strain>
    </source>
</reference>
<evidence type="ECO:0000256" key="6">
    <source>
        <dbReference type="SAM" id="Phobius"/>
    </source>
</evidence>
<dbReference type="InterPro" id="IPR000620">
    <property type="entry name" value="EamA_dom"/>
</dbReference>
<feature type="transmembrane region" description="Helical" evidence="6">
    <location>
        <begin position="285"/>
        <end position="303"/>
    </location>
</feature>
<feature type="transmembrane region" description="Helical" evidence="6">
    <location>
        <begin position="42"/>
        <end position="61"/>
    </location>
</feature>
<organism evidence="8 9">
    <name type="scientific">Catenovulum maritimum</name>
    <dbReference type="NCBI Taxonomy" id="1513271"/>
    <lineage>
        <taxon>Bacteria</taxon>
        <taxon>Pseudomonadati</taxon>
        <taxon>Pseudomonadota</taxon>
        <taxon>Gammaproteobacteria</taxon>
        <taxon>Alteromonadales</taxon>
        <taxon>Alteromonadaceae</taxon>
        <taxon>Catenovulum</taxon>
    </lineage>
</organism>
<dbReference type="PANTHER" id="PTHR32322:SF18">
    <property type="entry name" value="S-ADENOSYLMETHIONINE_S-ADENOSYLHOMOCYSTEINE TRANSPORTER"/>
    <property type="match status" value="1"/>
</dbReference>
<keyword evidence="3 6" id="KW-0812">Transmembrane</keyword>
<feature type="domain" description="EamA" evidence="7">
    <location>
        <begin position="162"/>
        <end position="298"/>
    </location>
</feature>
<gene>
    <name evidence="8" type="ORF">XM47_00735</name>
</gene>
<feature type="transmembrane region" description="Helical" evidence="6">
    <location>
        <begin position="73"/>
        <end position="91"/>
    </location>
</feature>
<dbReference type="AlphaFoldDB" id="A0A0J8JPT7"/>
<evidence type="ECO:0000256" key="1">
    <source>
        <dbReference type="ARBA" id="ARBA00004651"/>
    </source>
</evidence>
<feature type="transmembrane region" description="Helical" evidence="6">
    <location>
        <begin position="220"/>
        <end position="239"/>
    </location>
</feature>
<dbReference type="STRING" id="1513271.XM47_00735"/>
<keyword evidence="4 6" id="KW-1133">Transmembrane helix</keyword>
<dbReference type="InterPro" id="IPR037185">
    <property type="entry name" value="EmrE-like"/>
</dbReference>
<dbReference type="EMBL" id="LAZL01000002">
    <property type="protein sequence ID" value="KMT66691.1"/>
    <property type="molecule type" value="Genomic_DNA"/>
</dbReference>
<feature type="domain" description="EamA" evidence="7">
    <location>
        <begin position="11"/>
        <end position="146"/>
    </location>
</feature>
<keyword evidence="2" id="KW-1003">Cell membrane</keyword>
<feature type="transmembrane region" description="Helical" evidence="6">
    <location>
        <begin position="162"/>
        <end position="180"/>
    </location>
</feature>
<dbReference type="Pfam" id="PF00892">
    <property type="entry name" value="EamA"/>
    <property type="match status" value="2"/>
</dbReference>
<dbReference type="InterPro" id="IPR050638">
    <property type="entry name" value="AA-Vitamin_Transporters"/>
</dbReference>
<feature type="transmembrane region" description="Helical" evidence="6">
    <location>
        <begin position="12"/>
        <end position="30"/>
    </location>
</feature>
<name>A0A0J8JPT7_9ALTE</name>
<protein>
    <recommendedName>
        <fullName evidence="7">EamA domain-containing protein</fullName>
    </recommendedName>
</protein>
<comment type="caution">
    <text evidence="8">The sequence shown here is derived from an EMBL/GenBank/DDBJ whole genome shotgun (WGS) entry which is preliminary data.</text>
</comment>
<keyword evidence="9" id="KW-1185">Reference proteome</keyword>
<accession>A0A0J8JPT7</accession>
<feature type="transmembrane region" description="Helical" evidence="6">
    <location>
        <begin position="129"/>
        <end position="147"/>
    </location>
</feature>
<evidence type="ECO:0000313" key="8">
    <source>
        <dbReference type="EMBL" id="KMT66691.1"/>
    </source>
</evidence>
<dbReference type="Proteomes" id="UP000037600">
    <property type="component" value="Unassembled WGS sequence"/>
</dbReference>
<dbReference type="PANTHER" id="PTHR32322">
    <property type="entry name" value="INNER MEMBRANE TRANSPORTER"/>
    <property type="match status" value="1"/>
</dbReference>
<evidence type="ECO:0000256" key="3">
    <source>
        <dbReference type="ARBA" id="ARBA00022692"/>
    </source>
</evidence>
<evidence type="ECO:0000313" key="9">
    <source>
        <dbReference type="Proteomes" id="UP000037600"/>
    </source>
</evidence>
<comment type="subcellular location">
    <subcellularLocation>
        <location evidence="1">Cell membrane</location>
        <topology evidence="1">Multi-pass membrane protein</topology>
    </subcellularLocation>
</comment>
<dbReference type="SUPFAM" id="SSF103481">
    <property type="entry name" value="Multidrug resistance efflux transporter EmrE"/>
    <property type="match status" value="1"/>
</dbReference>
<dbReference type="GO" id="GO:0005886">
    <property type="term" value="C:plasma membrane"/>
    <property type="evidence" value="ECO:0007669"/>
    <property type="project" value="UniProtKB-SubCell"/>
</dbReference>